<reference evidence="1 2" key="1">
    <citation type="submission" date="2024-01" db="EMBL/GenBank/DDBJ databases">
        <title>A telomere-to-telomere, gap-free genome of sweet tea (Lithocarpus litseifolius).</title>
        <authorList>
            <person name="Zhou J."/>
        </authorList>
    </citation>
    <scope>NUCLEOTIDE SEQUENCE [LARGE SCALE GENOMIC DNA]</scope>
    <source>
        <strain evidence="1">Zhou-2022a</strain>
        <tissue evidence="1">Leaf</tissue>
    </source>
</reference>
<dbReference type="EMBL" id="JAZDWU010000003">
    <property type="protein sequence ID" value="KAL0007659.1"/>
    <property type="molecule type" value="Genomic_DNA"/>
</dbReference>
<sequence>MLAPLSMNDVEYQLWRNGITYAERVTNELDYDEQYPPHALSHSCGICSSSSHLFPFFLHIVSHNDIQMEYLCQASPAASAPIDPPHLPWLIYAYGPNGFARMWWAATQMSWVTLSLRVHMRLLYKSTRSSSGLPGTSIWR</sequence>
<organism evidence="1 2">
    <name type="scientific">Lithocarpus litseifolius</name>
    <dbReference type="NCBI Taxonomy" id="425828"/>
    <lineage>
        <taxon>Eukaryota</taxon>
        <taxon>Viridiplantae</taxon>
        <taxon>Streptophyta</taxon>
        <taxon>Embryophyta</taxon>
        <taxon>Tracheophyta</taxon>
        <taxon>Spermatophyta</taxon>
        <taxon>Magnoliopsida</taxon>
        <taxon>eudicotyledons</taxon>
        <taxon>Gunneridae</taxon>
        <taxon>Pentapetalae</taxon>
        <taxon>rosids</taxon>
        <taxon>fabids</taxon>
        <taxon>Fagales</taxon>
        <taxon>Fagaceae</taxon>
        <taxon>Lithocarpus</taxon>
    </lineage>
</organism>
<evidence type="ECO:0000313" key="2">
    <source>
        <dbReference type="Proteomes" id="UP001459277"/>
    </source>
</evidence>
<protein>
    <submittedName>
        <fullName evidence="1">Uncharacterized protein</fullName>
    </submittedName>
</protein>
<proteinExistence type="predicted"/>
<comment type="caution">
    <text evidence="1">The sequence shown here is derived from an EMBL/GenBank/DDBJ whole genome shotgun (WGS) entry which is preliminary data.</text>
</comment>
<name>A0AAW2DDG8_9ROSI</name>
<gene>
    <name evidence="1" type="ORF">SO802_009161</name>
</gene>
<keyword evidence="2" id="KW-1185">Reference proteome</keyword>
<dbReference type="Proteomes" id="UP001459277">
    <property type="component" value="Unassembled WGS sequence"/>
</dbReference>
<dbReference type="AlphaFoldDB" id="A0AAW2DDG8"/>
<evidence type="ECO:0000313" key="1">
    <source>
        <dbReference type="EMBL" id="KAL0007659.1"/>
    </source>
</evidence>
<accession>A0AAW2DDG8</accession>